<keyword evidence="2" id="KW-0547">Nucleotide-binding</keyword>
<dbReference type="PROSITE" id="PS00300">
    <property type="entry name" value="SRP54"/>
    <property type="match status" value="1"/>
</dbReference>
<evidence type="ECO:0000313" key="11">
    <source>
        <dbReference type="EMBL" id="KAG7340132.1"/>
    </source>
</evidence>
<evidence type="ECO:0000256" key="4">
    <source>
        <dbReference type="ARBA" id="ARBA00023136"/>
    </source>
</evidence>
<dbReference type="Pfam" id="PF02881">
    <property type="entry name" value="SRP54_N"/>
    <property type="match status" value="1"/>
</dbReference>
<dbReference type="AlphaFoldDB" id="A0A9K3KAS4"/>
<evidence type="ECO:0000256" key="3">
    <source>
        <dbReference type="ARBA" id="ARBA00023134"/>
    </source>
</evidence>
<keyword evidence="3" id="KW-0342">GTP-binding</keyword>
<feature type="compositionally biased region" description="Basic and acidic residues" evidence="9">
    <location>
        <begin position="195"/>
        <end position="207"/>
    </location>
</feature>
<name>A0A9K3KAS4_9STRA</name>
<accession>A0A9K3KAS4</accession>
<dbReference type="GO" id="GO:0003924">
    <property type="term" value="F:GTPase activity"/>
    <property type="evidence" value="ECO:0007669"/>
    <property type="project" value="TreeGrafter"/>
</dbReference>
<dbReference type="SMART" id="SM00962">
    <property type="entry name" value="SRP54"/>
    <property type="match status" value="1"/>
</dbReference>
<keyword evidence="12" id="KW-1185">Reference proteome</keyword>
<dbReference type="Pfam" id="PF00448">
    <property type="entry name" value="SRP54"/>
    <property type="match status" value="1"/>
</dbReference>
<feature type="compositionally biased region" description="Acidic residues" evidence="9">
    <location>
        <begin position="263"/>
        <end position="272"/>
    </location>
</feature>
<evidence type="ECO:0000256" key="6">
    <source>
        <dbReference type="ARBA" id="ARBA00029433"/>
    </source>
</evidence>
<protein>
    <recommendedName>
        <fullName evidence="7">Signal recognition particle receptor subunit alpha homolog</fullName>
    </recommendedName>
    <alternativeName>
        <fullName evidence="8">Docking protein alpha</fullName>
    </alternativeName>
</protein>
<dbReference type="GO" id="GO:0005047">
    <property type="term" value="F:signal recognition particle binding"/>
    <property type="evidence" value="ECO:0007669"/>
    <property type="project" value="TreeGrafter"/>
</dbReference>
<feature type="region of interest" description="Disordered" evidence="9">
    <location>
        <begin position="165"/>
        <end position="218"/>
    </location>
</feature>
<keyword evidence="5 11" id="KW-0675">Receptor</keyword>
<comment type="caution">
    <text evidence="11">The sequence shown here is derived from an EMBL/GenBank/DDBJ whole genome shotgun (WGS) entry which is preliminary data.</text>
</comment>
<reference evidence="11" key="2">
    <citation type="submission" date="2021-04" db="EMBL/GenBank/DDBJ databases">
        <authorList>
            <person name="Podell S."/>
        </authorList>
    </citation>
    <scope>NUCLEOTIDE SEQUENCE</scope>
    <source>
        <strain evidence="11">Hildebrandi</strain>
    </source>
</reference>
<comment type="subunit">
    <text evidence="1">Heterodimer of an alpha and a beta chain.</text>
</comment>
<evidence type="ECO:0000256" key="7">
    <source>
        <dbReference type="ARBA" id="ARBA00071429"/>
    </source>
</evidence>
<dbReference type="InterPro" id="IPR000897">
    <property type="entry name" value="SRP54_GTPase_dom"/>
</dbReference>
<keyword evidence="4" id="KW-0472">Membrane</keyword>
<evidence type="ECO:0000313" key="12">
    <source>
        <dbReference type="Proteomes" id="UP000693970"/>
    </source>
</evidence>
<evidence type="ECO:0000256" key="5">
    <source>
        <dbReference type="ARBA" id="ARBA00023170"/>
    </source>
</evidence>
<evidence type="ECO:0000259" key="10">
    <source>
        <dbReference type="PROSITE" id="PS00300"/>
    </source>
</evidence>
<reference evidence="11" key="1">
    <citation type="journal article" date="2021" name="Sci. Rep.">
        <title>Diploid genomic architecture of Nitzschia inconspicua, an elite biomass production diatom.</title>
        <authorList>
            <person name="Oliver A."/>
            <person name="Podell S."/>
            <person name="Pinowska A."/>
            <person name="Traller J.C."/>
            <person name="Smith S.R."/>
            <person name="McClure R."/>
            <person name="Beliaev A."/>
            <person name="Bohutskyi P."/>
            <person name="Hill E.A."/>
            <person name="Rabines A."/>
            <person name="Zheng H."/>
            <person name="Allen L.Z."/>
            <person name="Kuo A."/>
            <person name="Grigoriev I.V."/>
            <person name="Allen A.E."/>
            <person name="Hazlebeck D."/>
            <person name="Allen E.E."/>
        </authorList>
    </citation>
    <scope>NUCLEOTIDE SEQUENCE</scope>
    <source>
        <strain evidence="11">Hildebrandi</strain>
    </source>
</reference>
<dbReference type="PANTHER" id="PTHR43134">
    <property type="entry name" value="SIGNAL RECOGNITION PARTICLE RECEPTOR SUBUNIT ALPHA"/>
    <property type="match status" value="1"/>
</dbReference>
<dbReference type="GO" id="GO:0005789">
    <property type="term" value="C:endoplasmic reticulum membrane"/>
    <property type="evidence" value="ECO:0007669"/>
    <property type="project" value="TreeGrafter"/>
</dbReference>
<dbReference type="SMART" id="SM00382">
    <property type="entry name" value="AAA"/>
    <property type="match status" value="1"/>
</dbReference>
<dbReference type="InterPro" id="IPR013822">
    <property type="entry name" value="Signal_recog_particl_SRP54_hlx"/>
</dbReference>
<evidence type="ECO:0000256" key="9">
    <source>
        <dbReference type="SAM" id="MobiDB-lite"/>
    </source>
</evidence>
<dbReference type="GO" id="GO:0005525">
    <property type="term" value="F:GTP binding"/>
    <property type="evidence" value="ECO:0007669"/>
    <property type="project" value="UniProtKB-KW"/>
</dbReference>
<organism evidence="11 12">
    <name type="scientific">Nitzschia inconspicua</name>
    <dbReference type="NCBI Taxonomy" id="303405"/>
    <lineage>
        <taxon>Eukaryota</taxon>
        <taxon>Sar</taxon>
        <taxon>Stramenopiles</taxon>
        <taxon>Ochrophyta</taxon>
        <taxon>Bacillariophyta</taxon>
        <taxon>Bacillariophyceae</taxon>
        <taxon>Bacillariophycidae</taxon>
        <taxon>Bacillariales</taxon>
        <taxon>Bacillariaceae</taxon>
        <taxon>Nitzschia</taxon>
    </lineage>
</organism>
<dbReference type="SMART" id="SM00963">
    <property type="entry name" value="SRP54_N"/>
    <property type="match status" value="1"/>
</dbReference>
<feature type="region of interest" description="Disordered" evidence="9">
    <location>
        <begin position="262"/>
        <end position="281"/>
    </location>
</feature>
<evidence type="ECO:0000256" key="8">
    <source>
        <dbReference type="ARBA" id="ARBA00081194"/>
    </source>
</evidence>
<dbReference type="PANTHER" id="PTHR43134:SF1">
    <property type="entry name" value="SIGNAL RECOGNITION PARTICLE RECEPTOR SUBUNIT ALPHA"/>
    <property type="match status" value="1"/>
</dbReference>
<evidence type="ECO:0000256" key="2">
    <source>
        <dbReference type="ARBA" id="ARBA00022741"/>
    </source>
</evidence>
<gene>
    <name evidence="11" type="ORF">IV203_006536</name>
</gene>
<comment type="subcellular location">
    <subcellularLocation>
        <location evidence="6">Endomembrane system</location>
        <topology evidence="6">Peripheral membrane protein</topology>
        <orientation evidence="6">Cytoplasmic side</orientation>
    </subcellularLocation>
</comment>
<sequence>MLLSFVIFHKGGLVLYQHLNEASSTGSSVESLTNAINTWLSEIYFNPTISKTLKKNTIQVDDDDTTISSRRTIVEWEETSDLIAMAVYPDLRHEDFPWIRNLLTATLYEFQIFIKASSKKESATSTDTSSSNCNDDVVLIMTTVASPENQSSFDRTFQVLFQRHRNNTSTGDSTSAAKSIGSTSKNNPPGKQGGKGKEKRQWHDGKAKVTKGTMAELDRSKAVTEDDILKSEEQALAEARAAYLPTDADLEEFHMEDTTTLIDADDEDDDDGSSSSSSSWGKSLSGLFAQMTGQKVLTKQDLEVPLKEMHRLLTSKNVAADIASQVCDKVQESLVGKKLNSMYRVKTAVRQALEKVINELLLPSTQLDLLRQVVSKRDRASSLFARSKNQRPYVIVVVGINGVGKSTSLAKLAYYLKSNGCKPLLAACDTFRSGAVEQLGVHAKCLGLPIYSKGYSKDPSSVAMAAIEQASQNGNDVVLVDTAGRMQNNLPLMKALGKLTFENQPDTVVFVGEALVGNDGVDQVKMFDKAVSFQSKSQKVDAILLTKFDTVSDKVGAALTMTHVTNAPILFVGTGQKYHHLQKLSTASVIKSLFQ</sequence>
<dbReference type="EMBL" id="JAGRRH010000028">
    <property type="protein sequence ID" value="KAG7340132.1"/>
    <property type="molecule type" value="Genomic_DNA"/>
</dbReference>
<dbReference type="InterPro" id="IPR003593">
    <property type="entry name" value="AAA+_ATPase"/>
</dbReference>
<dbReference type="Proteomes" id="UP000693970">
    <property type="component" value="Unassembled WGS sequence"/>
</dbReference>
<dbReference type="GO" id="GO:0006614">
    <property type="term" value="P:SRP-dependent cotranslational protein targeting to membrane"/>
    <property type="evidence" value="ECO:0007669"/>
    <property type="project" value="InterPro"/>
</dbReference>
<dbReference type="OrthoDB" id="1727884at2759"/>
<feature type="compositionally biased region" description="Polar residues" evidence="9">
    <location>
        <begin position="167"/>
        <end position="184"/>
    </location>
</feature>
<evidence type="ECO:0000256" key="1">
    <source>
        <dbReference type="ARBA" id="ARBA00011870"/>
    </source>
</evidence>
<dbReference type="FunFam" id="3.40.50.300:FF:000566">
    <property type="entry name" value="Signal recognition particle receptor subunit alpha"/>
    <property type="match status" value="1"/>
</dbReference>
<feature type="domain" description="SRP54-type proteins GTP-binding" evidence="10">
    <location>
        <begin position="568"/>
        <end position="581"/>
    </location>
</feature>
<proteinExistence type="predicted"/>